<accession>E3BK96</accession>
<dbReference type="InterPro" id="IPR006665">
    <property type="entry name" value="OmpA-like"/>
</dbReference>
<dbReference type="InterPro" id="IPR006664">
    <property type="entry name" value="OMP_bac"/>
</dbReference>
<evidence type="ECO:0000256" key="4">
    <source>
        <dbReference type="PROSITE-ProRule" id="PRU00473"/>
    </source>
</evidence>
<evidence type="ECO:0000256" key="1">
    <source>
        <dbReference type="ARBA" id="ARBA00004442"/>
    </source>
</evidence>
<dbReference type="CDD" id="cd07185">
    <property type="entry name" value="OmpA_C-like"/>
    <property type="match status" value="1"/>
</dbReference>
<dbReference type="STRING" id="796620.VIBC2010_04864"/>
<dbReference type="PROSITE" id="PS51123">
    <property type="entry name" value="OMPA_2"/>
    <property type="match status" value="1"/>
</dbReference>
<dbReference type="OrthoDB" id="9782229at2"/>
<comment type="caution">
    <text evidence="7">The sequence shown here is derived from an EMBL/GenBank/DDBJ whole genome shotgun (WGS) entry which is preliminary data.</text>
</comment>
<sequence>MKRFAVVMILLSVSGCANMAGKIATLGEDMLDTAPQTDFEVRYPEWGVVPETRRLDTGSRFSQQRPQSYSDLQSFLRKNGIDYELLPGDHMMVKLKDTIKFHTGSASVSSNSRYWLDIMGSYLATQPGIDIVIDGHSDNTGAPSFNDKLSIQRASEVKKQLVRNQVSMGSIYTRGYGEYVPACSNKTSVGKACNRRVEVRFIVSNN</sequence>
<keyword evidence="2 4" id="KW-0472">Membrane</keyword>
<protein>
    <submittedName>
        <fullName evidence="7">OmpA family protein</fullName>
    </submittedName>
</protein>
<evidence type="ECO:0000313" key="7">
    <source>
        <dbReference type="EMBL" id="EFP96481.1"/>
    </source>
</evidence>
<keyword evidence="5" id="KW-0732">Signal</keyword>
<dbReference type="SUPFAM" id="SSF103088">
    <property type="entry name" value="OmpA-like"/>
    <property type="match status" value="1"/>
</dbReference>
<evidence type="ECO:0000256" key="5">
    <source>
        <dbReference type="SAM" id="SignalP"/>
    </source>
</evidence>
<proteinExistence type="predicted"/>
<feature type="signal peptide" evidence="5">
    <location>
        <begin position="1"/>
        <end position="19"/>
    </location>
</feature>
<dbReference type="InterPro" id="IPR036737">
    <property type="entry name" value="OmpA-like_sf"/>
</dbReference>
<dbReference type="PROSITE" id="PS51257">
    <property type="entry name" value="PROKAR_LIPOPROTEIN"/>
    <property type="match status" value="1"/>
</dbReference>
<dbReference type="eggNOG" id="COG2885">
    <property type="taxonomic scope" value="Bacteria"/>
</dbReference>
<dbReference type="Pfam" id="PF00691">
    <property type="entry name" value="OmpA"/>
    <property type="match status" value="1"/>
</dbReference>
<dbReference type="Gene3D" id="3.30.1330.60">
    <property type="entry name" value="OmpA-like domain"/>
    <property type="match status" value="1"/>
</dbReference>
<dbReference type="AlphaFoldDB" id="E3BK96"/>
<name>E3BK96_9VIBR</name>
<dbReference type="Proteomes" id="UP000002943">
    <property type="component" value="Unassembled WGS sequence"/>
</dbReference>
<comment type="subcellular location">
    <subcellularLocation>
        <location evidence="1">Cell outer membrane</location>
    </subcellularLocation>
</comment>
<keyword evidence="3" id="KW-0998">Cell outer membrane</keyword>
<feature type="chain" id="PRO_5003166737" evidence="5">
    <location>
        <begin position="20"/>
        <end position="206"/>
    </location>
</feature>
<feature type="domain" description="OmpA-like" evidence="6">
    <location>
        <begin position="88"/>
        <end position="205"/>
    </location>
</feature>
<dbReference type="InterPro" id="IPR050330">
    <property type="entry name" value="Bact_OuterMem_StrucFunc"/>
</dbReference>
<dbReference type="EMBL" id="AEIU01000074">
    <property type="protein sequence ID" value="EFP96481.1"/>
    <property type="molecule type" value="Genomic_DNA"/>
</dbReference>
<dbReference type="PANTHER" id="PTHR30329:SF21">
    <property type="entry name" value="LIPOPROTEIN YIAD-RELATED"/>
    <property type="match status" value="1"/>
</dbReference>
<reference evidence="7 8" key="1">
    <citation type="journal article" date="2012" name="Int. J. Syst. Evol. Microbiol.">
        <title>Vibrio caribbeanicus sp. nov., isolated from the marine sponge Scleritoderma cyanea.</title>
        <authorList>
            <person name="Hoffmann M."/>
            <person name="Monday S.R."/>
            <person name="Allard M.W."/>
            <person name="Strain E.A."/>
            <person name="Whittaker P."/>
            <person name="Naum M."/>
            <person name="McCarthy P.J."/>
            <person name="Lopez J.V."/>
            <person name="Fischer M."/>
            <person name="Brown E.W."/>
        </authorList>
    </citation>
    <scope>NUCLEOTIDE SEQUENCE [LARGE SCALE GENOMIC DNA]</scope>
    <source>
        <strain evidence="7 8">ATCC BAA-2122</strain>
    </source>
</reference>
<organism evidence="7 8">
    <name type="scientific">Vibrio caribbeanicus ATCC BAA-2122</name>
    <dbReference type="NCBI Taxonomy" id="796620"/>
    <lineage>
        <taxon>Bacteria</taxon>
        <taxon>Pseudomonadati</taxon>
        <taxon>Pseudomonadota</taxon>
        <taxon>Gammaproteobacteria</taxon>
        <taxon>Vibrionales</taxon>
        <taxon>Vibrionaceae</taxon>
        <taxon>Vibrio</taxon>
    </lineage>
</organism>
<evidence type="ECO:0000259" key="6">
    <source>
        <dbReference type="PROSITE" id="PS51123"/>
    </source>
</evidence>
<dbReference type="PRINTS" id="PR01021">
    <property type="entry name" value="OMPADOMAIN"/>
</dbReference>
<gene>
    <name evidence="7" type="ORF">VIBC2010_04864</name>
</gene>
<dbReference type="GO" id="GO:0009279">
    <property type="term" value="C:cell outer membrane"/>
    <property type="evidence" value="ECO:0007669"/>
    <property type="project" value="UniProtKB-SubCell"/>
</dbReference>
<evidence type="ECO:0000256" key="2">
    <source>
        <dbReference type="ARBA" id="ARBA00023136"/>
    </source>
</evidence>
<evidence type="ECO:0000313" key="8">
    <source>
        <dbReference type="Proteomes" id="UP000002943"/>
    </source>
</evidence>
<evidence type="ECO:0000256" key="3">
    <source>
        <dbReference type="ARBA" id="ARBA00023237"/>
    </source>
</evidence>
<dbReference type="RefSeq" id="WP_009601459.1">
    <property type="nucleotide sequence ID" value="NZ_AEIU01000074.1"/>
</dbReference>
<keyword evidence="8" id="KW-1185">Reference proteome</keyword>
<dbReference type="PANTHER" id="PTHR30329">
    <property type="entry name" value="STATOR ELEMENT OF FLAGELLAR MOTOR COMPLEX"/>
    <property type="match status" value="1"/>
</dbReference>